<name>A0A0G4F7K7_9ALVE</name>
<dbReference type="PhylomeDB" id="A0A0G4F7K7"/>
<protein>
    <recommendedName>
        <fullName evidence="1">Hedgehog protein Hint domain-containing protein</fullName>
    </recommendedName>
</protein>
<feature type="domain" description="Hedgehog protein Hint" evidence="1">
    <location>
        <begin position="180"/>
        <end position="254"/>
    </location>
</feature>
<dbReference type="SUPFAM" id="SSF51294">
    <property type="entry name" value="Hedgehog/intein (Hint) domain"/>
    <property type="match status" value="1"/>
</dbReference>
<proteinExistence type="predicted"/>
<gene>
    <name evidence="2" type="ORF">Cvel_15566</name>
</gene>
<dbReference type="VEuPathDB" id="CryptoDB:Cvel_15566"/>
<evidence type="ECO:0000259" key="1">
    <source>
        <dbReference type="Pfam" id="PF01079"/>
    </source>
</evidence>
<dbReference type="Pfam" id="PF01079">
    <property type="entry name" value="Hint"/>
    <property type="match status" value="1"/>
</dbReference>
<dbReference type="Gene3D" id="2.170.16.10">
    <property type="entry name" value="Hedgehog/Intein (Hint) domain"/>
    <property type="match status" value="1"/>
</dbReference>
<dbReference type="EMBL" id="CDMZ01000173">
    <property type="protein sequence ID" value="CEM08389.1"/>
    <property type="molecule type" value="Genomic_DNA"/>
</dbReference>
<dbReference type="CDD" id="cd00081">
    <property type="entry name" value="Hint"/>
    <property type="match status" value="1"/>
</dbReference>
<organism evidence="2">
    <name type="scientific">Chromera velia CCMP2878</name>
    <dbReference type="NCBI Taxonomy" id="1169474"/>
    <lineage>
        <taxon>Eukaryota</taxon>
        <taxon>Sar</taxon>
        <taxon>Alveolata</taxon>
        <taxon>Colpodellida</taxon>
        <taxon>Chromeraceae</taxon>
        <taxon>Chromera</taxon>
    </lineage>
</organism>
<reference evidence="2" key="1">
    <citation type="submission" date="2014-11" db="EMBL/GenBank/DDBJ databases">
        <authorList>
            <person name="Otto D Thomas"/>
            <person name="Naeem Raeece"/>
        </authorList>
    </citation>
    <scope>NUCLEOTIDE SEQUENCE</scope>
</reference>
<sequence>MLMNQTGSVCETAFEMESQHGLMDSWESVRDRVNTACDSATRQALSTTQKNISKSAQRECAQLQETIDHLTTAYPNFDHSVKGMVKHVVCSTAALLVGGDRDLVEAAEEVLLEIPKLFGVAIETEKKAMEALAGSFLLGTPYVPIGAREECPGKNQGDCNRDLDCWWDSYRSSCTFRVNNTNDCFPGRALVTSEKRGEIPISELQVGDRVLDDSGWTGILFFFHRETGAGGRKGLYLQVELENGGRLELSPAHFA</sequence>
<accession>A0A0G4F7K7</accession>
<dbReference type="InterPro" id="IPR001767">
    <property type="entry name" value="Hedgehog_Hint"/>
</dbReference>
<evidence type="ECO:0000313" key="2">
    <source>
        <dbReference type="EMBL" id="CEM08389.1"/>
    </source>
</evidence>
<dbReference type="AlphaFoldDB" id="A0A0G4F7K7"/>
<dbReference type="InterPro" id="IPR036844">
    <property type="entry name" value="Hint_dom_sf"/>
</dbReference>
<dbReference type="GO" id="GO:0016540">
    <property type="term" value="P:protein autoprocessing"/>
    <property type="evidence" value="ECO:0007669"/>
    <property type="project" value="InterPro"/>
</dbReference>